<keyword evidence="4" id="KW-0067">ATP-binding</keyword>
<dbReference type="InterPro" id="IPR027417">
    <property type="entry name" value="P-loop_NTPase"/>
</dbReference>
<dbReference type="AlphaFoldDB" id="A0A922I7Q0"/>
<reference evidence="8" key="1">
    <citation type="submission" date="2013-05" db="EMBL/GenBank/DDBJ databases">
        <authorList>
            <person name="Yim A.K.Y."/>
            <person name="Chan T.F."/>
            <person name="Ji K.M."/>
            <person name="Liu X.Y."/>
            <person name="Zhou J.W."/>
            <person name="Li R.Q."/>
            <person name="Yang K.Y."/>
            <person name="Li J."/>
            <person name="Li M."/>
            <person name="Law P.T.W."/>
            <person name="Wu Y.L."/>
            <person name="Cai Z.L."/>
            <person name="Qin H."/>
            <person name="Bao Y."/>
            <person name="Leung R.K.K."/>
            <person name="Ng P.K.S."/>
            <person name="Zou J."/>
            <person name="Zhong X.J."/>
            <person name="Ran P.X."/>
            <person name="Zhong N.S."/>
            <person name="Liu Z.G."/>
            <person name="Tsui S.K.W."/>
        </authorList>
    </citation>
    <scope>NUCLEOTIDE SEQUENCE</scope>
    <source>
        <strain evidence="8">Derf</strain>
        <tissue evidence="8">Whole organism</tissue>
    </source>
</reference>
<evidence type="ECO:0000256" key="3">
    <source>
        <dbReference type="ARBA" id="ARBA00022806"/>
    </source>
</evidence>
<evidence type="ECO:0000313" key="8">
    <source>
        <dbReference type="EMBL" id="KAH9522210.1"/>
    </source>
</evidence>
<dbReference type="GO" id="GO:0016604">
    <property type="term" value="C:nuclear body"/>
    <property type="evidence" value="ECO:0007669"/>
    <property type="project" value="TreeGrafter"/>
</dbReference>
<keyword evidence="3" id="KW-0347">Helicase</keyword>
<keyword evidence="1" id="KW-0547">Nucleotide-binding</keyword>
<dbReference type="InterPro" id="IPR047187">
    <property type="entry name" value="SF1_C_Upf1"/>
</dbReference>
<feature type="domain" description="DNA2/NAM7 helicase helicase" evidence="6">
    <location>
        <begin position="598"/>
        <end position="714"/>
    </location>
</feature>
<sequence>MTDKLLSTIIKPNNIYKERSQYPIIFSDLNLINDHCNYSSSPKMMQSNNKHRMDNQRKSPRANTKTLKKMIPPNKKINDCLKDLLKEKNDDKPLDSKYDIPPSPRPLLKQLTSSKGNDCHQTKRVKRTSDTGIEFVRNNIEKRKKFRSNNLKQQESIANQSDQPTKQSHFIIGRAFSPTPYTPERPVLGPIQRNNFMSYYDRNLFLLPFLSINPSIFNKKNEHQIVDFNSLEERYIDNIKKSYEIAKLPFKLETLLKNGMKLRYGSISRYKMDNLALITINTFAQIMQAVFQPKPQSEPEQKSQSETLLTMVCKNQIDEADENVSYGFVHEIFKCKLTLGLVFEQHHFLNYIVIIGSKMGDNNAKQNESYVGFINDVEIEYRNDGQWLRYEIMRYNNNKNNDKSTKLSLEDDQWLIKPLFYLRPSLRLFETLTYLESHRANLFKSLIELNTELCCFQTSLNELHVKSFQLCDTHRYTVQQQNIIMASLKMMMLPHIKFRMLMIQGPPGTGKTHTLLGIVKNILSNLMDKNTTPKYPLRIMICAPSNGAIDAIGLRLLEEKDTFLPNGRPLRMVRIGQPRDIHTDMLPYEIESLTNYNFEKIQTDYLNSLKNTDNNEKDKKFPKFEKRTNVRDRLICDADIILTTLASSQHSSLNMFRSHSTSFNYSKMAIRCLIIDEASQCSEPEFLMPFLYESITKVIMIGDPLQLPATVISRCAHRAGYGRSFLERFYLHLQQSNSDEHAPLIMRLTKQFRMHKEICSFPSKHFYESTLLTATNSGYNPHINFHPYFVFNITDSKESSSNQSKLNAFEVKFICKLLIEILNKIDCNNNNSENRPAISIGVITYYREQKRAIKEGLKNKIPDKWLEHIQIETVDAFQGRECDIIILSCVRAYNTNHQKGSIGFVRDQQRMNVALTRARSSLFICLHNESFKNNPRWKDLLSDANNRKRLFNVVSNTRNTELKLLLK</sequence>
<dbReference type="GO" id="GO:0005694">
    <property type="term" value="C:chromosome"/>
    <property type="evidence" value="ECO:0007669"/>
    <property type="project" value="UniProtKB-ARBA"/>
</dbReference>
<dbReference type="InterPro" id="IPR041677">
    <property type="entry name" value="DNA2/NAM7_AAA_11"/>
</dbReference>
<keyword evidence="2" id="KW-0378">Hydrolase</keyword>
<feature type="compositionally biased region" description="Basic and acidic residues" evidence="5">
    <location>
        <begin position="86"/>
        <end position="98"/>
    </location>
</feature>
<dbReference type="EMBL" id="ASGP02000002">
    <property type="protein sequence ID" value="KAH9522210.1"/>
    <property type="molecule type" value="Genomic_DNA"/>
</dbReference>
<dbReference type="Gene3D" id="3.40.50.300">
    <property type="entry name" value="P-loop containing nucleotide triphosphate hydrolases"/>
    <property type="match status" value="2"/>
</dbReference>
<dbReference type="Proteomes" id="UP000790347">
    <property type="component" value="Unassembled WGS sequence"/>
</dbReference>
<dbReference type="GO" id="GO:0004386">
    <property type="term" value="F:helicase activity"/>
    <property type="evidence" value="ECO:0007669"/>
    <property type="project" value="UniProtKB-KW"/>
</dbReference>
<gene>
    <name evidence="8" type="ORF">DERF_005802</name>
</gene>
<evidence type="ECO:0000259" key="6">
    <source>
        <dbReference type="Pfam" id="PF13086"/>
    </source>
</evidence>
<dbReference type="GO" id="GO:0001147">
    <property type="term" value="F:transcription termination site sequence-specific DNA binding"/>
    <property type="evidence" value="ECO:0007669"/>
    <property type="project" value="TreeGrafter"/>
</dbReference>
<dbReference type="GO" id="GO:0016787">
    <property type="term" value="F:hydrolase activity"/>
    <property type="evidence" value="ECO:0007669"/>
    <property type="project" value="UniProtKB-KW"/>
</dbReference>
<dbReference type="PANTHER" id="PTHR10887:SF495">
    <property type="entry name" value="HELICASE SENATAXIN ISOFORM X1-RELATED"/>
    <property type="match status" value="1"/>
</dbReference>
<evidence type="ECO:0000256" key="1">
    <source>
        <dbReference type="ARBA" id="ARBA00022741"/>
    </source>
</evidence>
<evidence type="ECO:0000256" key="4">
    <source>
        <dbReference type="ARBA" id="ARBA00022840"/>
    </source>
</evidence>
<evidence type="ECO:0000313" key="9">
    <source>
        <dbReference type="Proteomes" id="UP000790347"/>
    </source>
</evidence>
<evidence type="ECO:0000256" key="2">
    <source>
        <dbReference type="ARBA" id="ARBA00022801"/>
    </source>
</evidence>
<feature type="compositionally biased region" description="Polar residues" evidence="5">
    <location>
        <begin position="148"/>
        <end position="166"/>
    </location>
</feature>
<dbReference type="InterPro" id="IPR045055">
    <property type="entry name" value="DNA2/NAM7-like"/>
</dbReference>
<dbReference type="GO" id="GO:0006369">
    <property type="term" value="P:termination of RNA polymerase II transcription"/>
    <property type="evidence" value="ECO:0007669"/>
    <property type="project" value="TreeGrafter"/>
</dbReference>
<evidence type="ECO:0000256" key="5">
    <source>
        <dbReference type="SAM" id="MobiDB-lite"/>
    </source>
</evidence>
<dbReference type="SUPFAM" id="SSF52540">
    <property type="entry name" value="P-loop containing nucleoside triphosphate hydrolases"/>
    <property type="match status" value="1"/>
</dbReference>
<feature type="domain" description="DNA2/NAM7 helicase-like C-terminal" evidence="7">
    <location>
        <begin position="742"/>
        <end position="925"/>
    </location>
</feature>
<dbReference type="InterPro" id="IPR041679">
    <property type="entry name" value="DNA2/NAM7-like_C"/>
</dbReference>
<reference evidence="8" key="2">
    <citation type="journal article" date="2022" name="Res Sq">
        <title>Comparative Genomics Reveals Insights into the Divergent Evolution of Astigmatic Mites and Household Pest Adaptations.</title>
        <authorList>
            <person name="Xiong Q."/>
            <person name="Wan A.T.-Y."/>
            <person name="Liu X.-Y."/>
            <person name="Fung C.S.-H."/>
            <person name="Xiao X."/>
            <person name="Malainual N."/>
            <person name="Hou J."/>
            <person name="Wang L."/>
            <person name="Wang M."/>
            <person name="Yang K."/>
            <person name="Cui Y."/>
            <person name="Leung E."/>
            <person name="Nong W."/>
            <person name="Shin S.-K."/>
            <person name="Au S."/>
            <person name="Jeong K.Y."/>
            <person name="Chew F.T."/>
            <person name="Hui J."/>
            <person name="Leung T.F."/>
            <person name="Tungtrongchitr A."/>
            <person name="Zhong N."/>
            <person name="Liu Z."/>
            <person name="Tsui S."/>
        </authorList>
    </citation>
    <scope>NUCLEOTIDE SEQUENCE</scope>
    <source>
        <strain evidence="8">Derf</strain>
        <tissue evidence="8">Whole organism</tissue>
    </source>
</reference>
<dbReference type="Pfam" id="PF13087">
    <property type="entry name" value="AAA_12"/>
    <property type="match status" value="1"/>
</dbReference>
<dbReference type="GO" id="GO:0005524">
    <property type="term" value="F:ATP binding"/>
    <property type="evidence" value="ECO:0007669"/>
    <property type="project" value="UniProtKB-KW"/>
</dbReference>
<feature type="region of interest" description="Disordered" evidence="5">
    <location>
        <begin position="144"/>
        <end position="166"/>
    </location>
</feature>
<keyword evidence="9" id="KW-1185">Reference proteome</keyword>
<feature type="region of interest" description="Disordered" evidence="5">
    <location>
        <begin position="86"/>
        <end position="127"/>
    </location>
</feature>
<dbReference type="PANTHER" id="PTHR10887">
    <property type="entry name" value="DNA2/NAM7 HELICASE FAMILY"/>
    <property type="match status" value="1"/>
</dbReference>
<accession>A0A922I7Q0</accession>
<dbReference type="Pfam" id="PF13086">
    <property type="entry name" value="AAA_11"/>
    <property type="match status" value="1"/>
</dbReference>
<dbReference type="CDD" id="cd18808">
    <property type="entry name" value="SF1_C_Upf1"/>
    <property type="match status" value="1"/>
</dbReference>
<organism evidence="8 9">
    <name type="scientific">Dermatophagoides farinae</name>
    <name type="common">American house dust mite</name>
    <dbReference type="NCBI Taxonomy" id="6954"/>
    <lineage>
        <taxon>Eukaryota</taxon>
        <taxon>Metazoa</taxon>
        <taxon>Ecdysozoa</taxon>
        <taxon>Arthropoda</taxon>
        <taxon>Chelicerata</taxon>
        <taxon>Arachnida</taxon>
        <taxon>Acari</taxon>
        <taxon>Acariformes</taxon>
        <taxon>Sarcoptiformes</taxon>
        <taxon>Astigmata</taxon>
        <taxon>Psoroptidia</taxon>
        <taxon>Analgoidea</taxon>
        <taxon>Pyroglyphidae</taxon>
        <taxon>Dermatophagoidinae</taxon>
        <taxon>Dermatophagoides</taxon>
    </lineage>
</organism>
<evidence type="ECO:0000259" key="7">
    <source>
        <dbReference type="Pfam" id="PF13087"/>
    </source>
</evidence>
<protein>
    <submittedName>
        <fullName evidence="8">Uncharacterized protein</fullName>
    </submittedName>
</protein>
<proteinExistence type="predicted"/>
<dbReference type="FunFam" id="3.40.50.300:FF:000326">
    <property type="entry name" value="P-loop containing nucleoside triphosphate hydrolase"/>
    <property type="match status" value="1"/>
</dbReference>
<comment type="caution">
    <text evidence="8">The sequence shown here is derived from an EMBL/GenBank/DDBJ whole genome shotgun (WGS) entry which is preliminary data.</text>
</comment>
<name>A0A922I7Q0_DERFA</name>